<accession>A0A4T0CMN9</accession>
<feature type="region of interest" description="Disordered" evidence="1">
    <location>
        <begin position="257"/>
        <end position="280"/>
    </location>
</feature>
<comment type="caution">
    <text evidence="2">The sequence shown here is derived from an EMBL/GenBank/DDBJ whole genome shotgun (WGS) entry which is preliminary data.</text>
</comment>
<protein>
    <submittedName>
        <fullName evidence="2">Uncharacterized protein</fullName>
    </submittedName>
</protein>
<organism evidence="2 3">
    <name type="scientific">Aureobasidium pullulans</name>
    <name type="common">Black yeast</name>
    <name type="synonym">Pullularia pullulans</name>
    <dbReference type="NCBI Taxonomy" id="5580"/>
    <lineage>
        <taxon>Eukaryota</taxon>
        <taxon>Fungi</taxon>
        <taxon>Dikarya</taxon>
        <taxon>Ascomycota</taxon>
        <taxon>Pezizomycotina</taxon>
        <taxon>Dothideomycetes</taxon>
        <taxon>Dothideomycetidae</taxon>
        <taxon>Dothideales</taxon>
        <taxon>Saccotheciaceae</taxon>
        <taxon>Aureobasidium</taxon>
    </lineage>
</organism>
<evidence type="ECO:0000256" key="1">
    <source>
        <dbReference type="SAM" id="MobiDB-lite"/>
    </source>
</evidence>
<name>A0A4T0CMN9_AURPU</name>
<evidence type="ECO:0000313" key="2">
    <source>
        <dbReference type="EMBL" id="TIA46552.1"/>
    </source>
</evidence>
<sequence length="280" mass="29212">MTVTGATGEQDTDIGTANLAIVVKNLPIKIITLQVEGGFQAIVLDSKENSVAITEACKDPTKYRQDETATDALDRLLQLSSKMALDKLRGDGNTLVVPKELKFEGFSSNAGLFSGEPSGVNNNDASFGSIINGGPFESSTKGGPSDGAATDSGHCGKRTIGGCGCGCLCGCGCSKRPPGKDRSGGPPGGDKLTCPPSGGFGEVACQDEIFPSRQNLEEYEKICSAMLSLPESSVESAAEKYLKDQLKRNKQECRNITSVTGGDSVAETTTNPFELGPSER</sequence>
<reference evidence="2 3" key="1">
    <citation type="submission" date="2018-10" db="EMBL/GenBank/DDBJ databases">
        <title>Fifty Aureobasidium pullulans genomes reveal a recombining polyextremotolerant generalist.</title>
        <authorList>
            <person name="Gostincar C."/>
            <person name="Turk M."/>
            <person name="Zajc J."/>
            <person name="Gunde-Cimerman N."/>
        </authorList>
    </citation>
    <scope>NUCLEOTIDE SEQUENCE [LARGE SCALE GENOMIC DNA]</scope>
    <source>
        <strain evidence="2 3">EXF-3380</strain>
    </source>
</reference>
<evidence type="ECO:0000313" key="3">
    <source>
        <dbReference type="Proteomes" id="UP000304947"/>
    </source>
</evidence>
<proteinExistence type="predicted"/>
<dbReference type="EMBL" id="QZBU01001690">
    <property type="protein sequence ID" value="TIA46552.1"/>
    <property type="molecule type" value="Genomic_DNA"/>
</dbReference>
<gene>
    <name evidence="2" type="ORF">D6C83_05307</name>
</gene>
<feature type="compositionally biased region" description="Polar residues" evidence="1">
    <location>
        <begin position="257"/>
        <end position="272"/>
    </location>
</feature>
<dbReference type="Proteomes" id="UP000304947">
    <property type="component" value="Unassembled WGS sequence"/>
</dbReference>
<dbReference type="AlphaFoldDB" id="A0A4T0CMN9"/>
<feature type="region of interest" description="Disordered" evidence="1">
    <location>
        <begin position="131"/>
        <end position="151"/>
    </location>
</feature>